<name>A0A2G4EYJ5_9CYAN</name>
<accession>A0A2G4EYJ5</accession>
<comment type="caution">
    <text evidence="2">The sequence shown here is derived from an EMBL/GenBank/DDBJ whole genome shotgun (WGS) entry which is preliminary data.</text>
</comment>
<dbReference type="AlphaFoldDB" id="A0A2G4EYJ5"/>
<evidence type="ECO:0000256" key="1">
    <source>
        <dbReference type="SAM" id="MobiDB-lite"/>
    </source>
</evidence>
<dbReference type="EMBL" id="NXIB02000088">
    <property type="protein sequence ID" value="PHX54602.1"/>
    <property type="molecule type" value="Genomic_DNA"/>
</dbReference>
<sequence>LTIKSRSPHLPISPSPHLNRSGESKNKSPNIKTFFRVGQKYIKKLNVVIRPMCLLGIIMVGKLQIASSKFSKIATPAKVELLS</sequence>
<dbReference type="Proteomes" id="UP000226442">
    <property type="component" value="Unassembled WGS sequence"/>
</dbReference>
<protein>
    <submittedName>
        <fullName evidence="2">Uncharacterized protein</fullName>
    </submittedName>
</protein>
<feature type="compositionally biased region" description="Low complexity" evidence="1">
    <location>
        <begin position="8"/>
        <end position="18"/>
    </location>
</feature>
<organism evidence="2 3">
    <name type="scientific">Tychonema bourrellyi FEM_GT703</name>
    <dbReference type="NCBI Taxonomy" id="2040638"/>
    <lineage>
        <taxon>Bacteria</taxon>
        <taxon>Bacillati</taxon>
        <taxon>Cyanobacteriota</taxon>
        <taxon>Cyanophyceae</taxon>
        <taxon>Oscillatoriophycideae</taxon>
        <taxon>Oscillatoriales</taxon>
        <taxon>Microcoleaceae</taxon>
        <taxon>Tychonema</taxon>
    </lineage>
</organism>
<proteinExistence type="predicted"/>
<gene>
    <name evidence="2" type="ORF">CP500_015095</name>
</gene>
<reference evidence="2" key="1">
    <citation type="submission" date="2017-10" db="EMBL/GenBank/DDBJ databases">
        <title>Draft genome sequence of the planktic cyanobacteria Tychonema bourrellyi isolated from alpine lentic freshwater.</title>
        <authorList>
            <person name="Tett A."/>
            <person name="Armanini F."/>
            <person name="Asnicar F."/>
            <person name="Boscaini A."/>
            <person name="Pasolli E."/>
            <person name="Zolfo M."/>
            <person name="Donati C."/>
            <person name="Salmaso N."/>
            <person name="Segata N."/>
        </authorList>
    </citation>
    <scope>NUCLEOTIDE SEQUENCE</scope>
    <source>
        <strain evidence="2">FEM_GT703</strain>
    </source>
</reference>
<feature type="region of interest" description="Disordered" evidence="1">
    <location>
        <begin position="1"/>
        <end position="29"/>
    </location>
</feature>
<feature type="non-terminal residue" evidence="2">
    <location>
        <position position="1"/>
    </location>
</feature>
<evidence type="ECO:0000313" key="2">
    <source>
        <dbReference type="EMBL" id="PHX54602.1"/>
    </source>
</evidence>
<evidence type="ECO:0000313" key="3">
    <source>
        <dbReference type="Proteomes" id="UP000226442"/>
    </source>
</evidence>
<keyword evidence="3" id="KW-1185">Reference proteome</keyword>